<accession>G0L0J2</accession>
<dbReference type="AlphaFoldDB" id="G0L0J2"/>
<proteinExistence type="predicted"/>
<dbReference type="KEGG" id="zga:ZOBELLIA_3296"/>
<keyword evidence="2" id="KW-1185">Reference proteome</keyword>
<dbReference type="Proteomes" id="UP000008898">
    <property type="component" value="Chromosome"/>
</dbReference>
<reference evidence="1 2" key="2">
    <citation type="journal article" date="2012" name="Environ. Microbiol.">
        <title>Characterization of the first alginolytic operons in a marine bacterium: from their emergence in marine Flavobacteriia to their independent transfers to marine Proteobacteria and human gut Bacteroides.</title>
        <authorList>
            <person name="Thomas F."/>
            <person name="Barbeyron T."/>
            <person name="Tonon T."/>
            <person name="Genicot S."/>
            <person name="Czjzek M."/>
            <person name="Michel G."/>
        </authorList>
    </citation>
    <scope>NUCLEOTIDE SEQUENCE [LARGE SCALE GENOMIC DNA]</scope>
    <source>
        <strain evidence="2">DSM 12802 / CCUG 47099 / CIP 106680 / NCIMB 13871 / Dsij</strain>
    </source>
</reference>
<evidence type="ECO:0000313" key="2">
    <source>
        <dbReference type="Proteomes" id="UP000008898"/>
    </source>
</evidence>
<dbReference type="HOGENOM" id="CLU_1408268_0_0_10"/>
<name>G0L0J2_ZOBGA</name>
<protein>
    <submittedName>
        <fullName evidence="1">Hypothetical periplasmic protein</fullName>
    </submittedName>
</protein>
<sequence length="193" mass="22101">MRWIILVMFFPISLMSQTVDRSIANSVCETLSSLNFSEDPDTLHDSLITSLKAEYKNHRPAFIDQILAYEKDSLISQMQAAQVIGEKTIVHLMDNCIPFQRITMFESQAVPEISQTAKKLGKKFTALLLRKAESQDIDNDLIDATRLEIREEYAGLIAKKYGDSHSKVFMKEFDSYIMTESLPYMKWAASNFN</sequence>
<dbReference type="OrthoDB" id="9984725at2"/>
<gene>
    <name evidence="1" type="ordered locus">zobellia_3296</name>
</gene>
<dbReference type="RefSeq" id="WP_013994627.1">
    <property type="nucleotide sequence ID" value="NC_015844.1"/>
</dbReference>
<reference evidence="2" key="1">
    <citation type="submission" date="2009-07" db="EMBL/GenBank/DDBJ databases">
        <title>Complete genome sequence of Zobellia galactanivorans Dsij.</title>
        <authorList>
            <consortium name="Genoscope - CEA"/>
        </authorList>
    </citation>
    <scope>NUCLEOTIDE SEQUENCE [LARGE SCALE GENOMIC DNA]</scope>
    <source>
        <strain evidence="2">DSM 12802 / CCUG 47099 / CIP 106680 / NCIMB 13871 / Dsij</strain>
    </source>
</reference>
<dbReference type="EMBL" id="FP476056">
    <property type="protein sequence ID" value="CAZ97434.1"/>
    <property type="molecule type" value="Genomic_DNA"/>
</dbReference>
<evidence type="ECO:0000313" key="1">
    <source>
        <dbReference type="EMBL" id="CAZ97434.1"/>
    </source>
</evidence>
<organism evidence="1 2">
    <name type="scientific">Zobellia galactanivorans (strain DSM 12802 / CCUG 47099 / CIP 106680 / NCIMB 13871 / Dsij)</name>
    <dbReference type="NCBI Taxonomy" id="63186"/>
    <lineage>
        <taxon>Bacteria</taxon>
        <taxon>Pseudomonadati</taxon>
        <taxon>Bacteroidota</taxon>
        <taxon>Flavobacteriia</taxon>
        <taxon>Flavobacteriales</taxon>
        <taxon>Flavobacteriaceae</taxon>
        <taxon>Zobellia</taxon>
    </lineage>
</organism>